<dbReference type="NCBIfam" id="NF002542">
    <property type="entry name" value="PRK02101.1-3"/>
    <property type="match status" value="1"/>
</dbReference>
<dbReference type="NCBIfam" id="NF002541">
    <property type="entry name" value="PRK02101.1-1"/>
    <property type="match status" value="1"/>
</dbReference>
<dbReference type="Pfam" id="PF03883">
    <property type="entry name" value="H2O2_YaaD"/>
    <property type="match status" value="1"/>
</dbReference>
<dbReference type="RefSeq" id="WP_248102737.1">
    <property type="nucleotide sequence ID" value="NZ_CP096120.1"/>
</dbReference>
<accession>A0ABY4JXH7</accession>
<dbReference type="EMBL" id="CP096120">
    <property type="protein sequence ID" value="UPO24141.1"/>
    <property type="molecule type" value="Genomic_DNA"/>
</dbReference>
<evidence type="ECO:0000313" key="2">
    <source>
        <dbReference type="EMBL" id="UPO24141.1"/>
    </source>
</evidence>
<comment type="similarity">
    <text evidence="1">Belongs to the UPF0246 family.</text>
</comment>
<keyword evidence="3" id="KW-1185">Reference proteome</keyword>
<dbReference type="InterPro" id="IPR005583">
    <property type="entry name" value="YaaA"/>
</dbReference>
<protein>
    <recommendedName>
        <fullName evidence="1">UPF0246 protein MZO21_04860</fullName>
    </recommendedName>
</protein>
<proteinExistence type="inferred from homology"/>
<gene>
    <name evidence="2" type="primary">yaaA</name>
    <name evidence="2" type="ORF">MZO21_04860</name>
</gene>
<organism evidence="2 3">
    <name type="scientific">Acinetobacter portensis</name>
    <dbReference type="NCBI Taxonomy" id="1839785"/>
    <lineage>
        <taxon>Bacteria</taxon>
        <taxon>Pseudomonadati</taxon>
        <taxon>Pseudomonadota</taxon>
        <taxon>Gammaproteobacteria</taxon>
        <taxon>Moraxellales</taxon>
        <taxon>Moraxellaceae</taxon>
        <taxon>Acinetobacter</taxon>
    </lineage>
</organism>
<evidence type="ECO:0000313" key="3">
    <source>
        <dbReference type="Proteomes" id="UP000831422"/>
    </source>
</evidence>
<sequence>MLALISPAKTLDYETTLPTDQFTLPRLLDHSEILIQDCKKLSATDIAGLMSVSEKIAKLNVDRFQDWQTDFNFSNARQALFAFKGDVYTGLDAYNLTDSNIDFAQDHLRMLSGLYGLLRPLDLMMPYRLEMGTKLANVRGHNLYEFWGQNITNLINEDLAKANSEILVNIASDEYYKSVKESKIEAEIIKPVFLDQKNGKYKVISFYAKKARGLMARYIIENKIEKIADLKSFNTDGYYFDAESSLKGELVFKRDEQAGQSKT</sequence>
<dbReference type="Proteomes" id="UP000831422">
    <property type="component" value="Chromosome"/>
</dbReference>
<evidence type="ECO:0000256" key="1">
    <source>
        <dbReference type="HAMAP-Rule" id="MF_00652"/>
    </source>
</evidence>
<name>A0ABY4JXH7_9GAMM</name>
<dbReference type="HAMAP" id="MF_00652">
    <property type="entry name" value="UPF0246"/>
    <property type="match status" value="1"/>
</dbReference>
<reference evidence="2 3" key="1">
    <citation type="submission" date="2022-04" db="EMBL/GenBank/DDBJ databases">
        <title>Occurrence of NDM-1-producing Shewanella putrefaciens and Acinetobacter portensis in a dairy farm from China.</title>
        <authorList>
            <person name="Li R."/>
            <person name="Zhang L."/>
        </authorList>
    </citation>
    <scope>NUCLEOTIDE SEQUENCE [LARGE SCALE GENOMIC DNA]</scope>
    <source>
        <strain evidence="2 3">JNE5</strain>
    </source>
</reference>
<dbReference type="PANTHER" id="PTHR30283">
    <property type="entry name" value="PEROXIDE STRESS RESPONSE PROTEIN YAAA"/>
    <property type="match status" value="1"/>
</dbReference>
<dbReference type="PANTHER" id="PTHR30283:SF4">
    <property type="entry name" value="PEROXIDE STRESS RESISTANCE PROTEIN YAAA"/>
    <property type="match status" value="1"/>
</dbReference>